<keyword evidence="4" id="KW-1185">Reference proteome</keyword>
<accession>A0A2N5GK81</accession>
<comment type="caution">
    <text evidence="1">The sequence shown here is derived from an EMBL/GenBank/DDBJ whole genome shotgun (WGS) entry which is preliminary data.</text>
</comment>
<dbReference type="Proteomes" id="UP000234951">
    <property type="component" value="Unassembled WGS sequence"/>
</dbReference>
<sequence length="114" mass="13715">MSKRINDRGAKKWATSFMLPEHVEMLNGLYRDYHKQDKPILDMYQIEEFEEKIHYAREFHLPLTFTVWSDGFSEELTGSITRLNEWTKEVWVQKQNNDMKCIKFIDIIGVKVEE</sequence>
<evidence type="ECO:0000313" key="2">
    <source>
        <dbReference type="EMBL" id="PLR94990.1"/>
    </source>
</evidence>
<dbReference type="RefSeq" id="WP_101577969.1">
    <property type="nucleotide sequence ID" value="NZ_PGVA01000029.1"/>
</dbReference>
<evidence type="ECO:0000313" key="1">
    <source>
        <dbReference type="EMBL" id="PLR81836.1"/>
    </source>
</evidence>
<dbReference type="Pfam" id="PF08863">
    <property type="entry name" value="YolD"/>
    <property type="match status" value="1"/>
</dbReference>
<organism evidence="1 3">
    <name type="scientific">Bacillus canaveralius</name>
    <dbReference type="NCBI Taxonomy" id="1403243"/>
    <lineage>
        <taxon>Bacteria</taxon>
        <taxon>Bacillati</taxon>
        <taxon>Bacillota</taxon>
        <taxon>Bacilli</taxon>
        <taxon>Bacillales</taxon>
        <taxon>Bacillaceae</taxon>
        <taxon>Bacillus</taxon>
    </lineage>
</organism>
<dbReference type="InterPro" id="IPR014962">
    <property type="entry name" value="YolD"/>
</dbReference>
<dbReference type="AlphaFoldDB" id="A0A2N5GK81"/>
<proteinExistence type="predicted"/>
<reference evidence="2 4" key="2">
    <citation type="submission" date="2017-12" db="EMBL/GenBank/DDBJ databases">
        <title>Comparative Functional Genomics of Dry Heat Resistant strains isolated from the Viking Spacecraft.</title>
        <authorList>
            <person name="Seuylemezian A."/>
            <person name="Cooper K."/>
            <person name="Vaishampayan P."/>
        </authorList>
    </citation>
    <scope>NUCLEOTIDE SEQUENCE [LARGE SCALE GENOMIC DNA]</scope>
    <source>
        <strain evidence="2 4">ATCC 29669</strain>
    </source>
</reference>
<dbReference type="PANTHER" id="PTHR40051">
    <property type="entry name" value="IG HYPOTHETICAL 15966"/>
    <property type="match status" value="1"/>
</dbReference>
<gene>
    <name evidence="1" type="ORF">CU635_13840</name>
    <name evidence="2" type="ORF">CVD25_15315</name>
</gene>
<evidence type="ECO:0000313" key="4">
    <source>
        <dbReference type="Proteomes" id="UP000235114"/>
    </source>
</evidence>
<dbReference type="OrthoDB" id="2376882at2"/>
<dbReference type="PANTHER" id="PTHR40051:SF1">
    <property type="entry name" value="YOLD-LIKE FAMILY PROTEIN"/>
    <property type="match status" value="1"/>
</dbReference>
<dbReference type="EMBL" id="PGVA01000029">
    <property type="protein sequence ID" value="PLR81836.1"/>
    <property type="molecule type" value="Genomic_DNA"/>
</dbReference>
<dbReference type="Proteomes" id="UP000235114">
    <property type="component" value="Unassembled WGS sequence"/>
</dbReference>
<evidence type="ECO:0008006" key="5">
    <source>
        <dbReference type="Google" id="ProtNLM"/>
    </source>
</evidence>
<dbReference type="EMBL" id="PGVD01000043">
    <property type="protein sequence ID" value="PLR94990.1"/>
    <property type="molecule type" value="Genomic_DNA"/>
</dbReference>
<reference evidence="1 3" key="1">
    <citation type="submission" date="2017-11" db="EMBL/GenBank/DDBJ databases">
        <title>Comparitive Functional Genomics of Dry Heat Resistant strains isolated from the Viking Spacecraft.</title>
        <authorList>
            <person name="Seuylemezian A."/>
            <person name="Cooper K."/>
            <person name="Vaishampayan P."/>
        </authorList>
    </citation>
    <scope>NUCLEOTIDE SEQUENCE [LARGE SCALE GENOMIC DNA]</scope>
    <source>
        <strain evidence="1 3">M4.6</strain>
    </source>
</reference>
<protein>
    <recommendedName>
        <fullName evidence="5">YolD-like family protein</fullName>
    </recommendedName>
</protein>
<name>A0A2N5GK81_9BACI</name>
<evidence type="ECO:0000313" key="3">
    <source>
        <dbReference type="Proteomes" id="UP000234951"/>
    </source>
</evidence>